<organism evidence="1 2">
    <name type="scientific">Cucumis melo var. makuwa</name>
    <name type="common">Oriental melon</name>
    <dbReference type="NCBI Taxonomy" id="1194695"/>
    <lineage>
        <taxon>Eukaryota</taxon>
        <taxon>Viridiplantae</taxon>
        <taxon>Streptophyta</taxon>
        <taxon>Embryophyta</taxon>
        <taxon>Tracheophyta</taxon>
        <taxon>Spermatophyta</taxon>
        <taxon>Magnoliopsida</taxon>
        <taxon>eudicotyledons</taxon>
        <taxon>Gunneridae</taxon>
        <taxon>Pentapetalae</taxon>
        <taxon>rosids</taxon>
        <taxon>fabids</taxon>
        <taxon>Cucurbitales</taxon>
        <taxon>Cucurbitaceae</taxon>
        <taxon>Benincaseae</taxon>
        <taxon>Cucumis</taxon>
    </lineage>
</organism>
<reference evidence="1 2" key="1">
    <citation type="submission" date="2019-08" db="EMBL/GenBank/DDBJ databases">
        <title>Draft genome sequences of two oriental melons (Cucumis melo L. var makuwa).</title>
        <authorList>
            <person name="Kwon S.-Y."/>
        </authorList>
    </citation>
    <scope>NUCLEOTIDE SEQUENCE [LARGE SCALE GENOMIC DNA]</scope>
    <source>
        <strain evidence="2">cv. SW 3</strain>
        <tissue evidence="1">Leaf</tissue>
    </source>
</reference>
<name>A0A5A7T3T6_CUCMM</name>
<dbReference type="AlphaFoldDB" id="A0A5A7T3T6"/>
<comment type="caution">
    <text evidence="1">The sequence shown here is derived from an EMBL/GenBank/DDBJ whole genome shotgun (WGS) entry which is preliminary data.</text>
</comment>
<gene>
    <name evidence="1" type="ORF">E6C27_scaffold277G00340</name>
</gene>
<proteinExistence type="predicted"/>
<dbReference type="Proteomes" id="UP000321393">
    <property type="component" value="Unassembled WGS sequence"/>
</dbReference>
<accession>A0A5A7T3T6</accession>
<evidence type="ECO:0000313" key="2">
    <source>
        <dbReference type="Proteomes" id="UP000321393"/>
    </source>
</evidence>
<dbReference type="EMBL" id="SSTE01018921">
    <property type="protein sequence ID" value="KAA0037448.1"/>
    <property type="molecule type" value="Genomic_DNA"/>
</dbReference>
<evidence type="ECO:0008006" key="3">
    <source>
        <dbReference type="Google" id="ProtNLM"/>
    </source>
</evidence>
<evidence type="ECO:0000313" key="1">
    <source>
        <dbReference type="EMBL" id="KAA0037448.1"/>
    </source>
</evidence>
<protein>
    <recommendedName>
        <fullName evidence="3">Ty3-gypsy retrotransposon protein</fullName>
    </recommendedName>
</protein>
<sequence>MTKSYNIPTYNFLCNPLQETNNKCNAPNFELLLLLHLQYLYEADAAAVSPSIFFFSTRLLRPCLRLLLRLQLDRSSPSALPRLSSTNGQSSTVLQIGHSTVRKAAVSDAPSILFVHPSRPSTPRPRPSTGRIRQVVAGAGSSSATFKLLNRAPCSPNHLSLLSSTSGHGIRELTLKFSGFAVGLIGDSSPLLGWIRWAWTRSRGITNCQVRDFLLLDLESRLETYVIASCSLCAIVCNKLFTDRHRCPDVLCIVVVLVGYVVNWNCMSMDFKVLMLGKGTARGRPTRGKKDA</sequence>